<reference evidence="1" key="2">
    <citation type="submission" date="2025-08" db="UniProtKB">
        <authorList>
            <consortium name="Ensembl"/>
        </authorList>
    </citation>
    <scope>IDENTIFICATION</scope>
</reference>
<evidence type="ECO:0008006" key="3">
    <source>
        <dbReference type="Google" id="ProtNLM"/>
    </source>
</evidence>
<proteinExistence type="predicted"/>
<evidence type="ECO:0000313" key="2">
    <source>
        <dbReference type="Proteomes" id="UP000265140"/>
    </source>
</evidence>
<evidence type="ECO:0000313" key="1">
    <source>
        <dbReference type="Ensembl" id="ENSELUP00000089997.1"/>
    </source>
</evidence>
<name>A0AAY5KU12_ESOLU</name>
<sequence length="173" mass="19619">MGKNADVTVVQKTPVDTLQEQGKPQKVIAERVGCSQSAASKHIHGKLTGREKCGGKRCTGNRDDRNLERIANSRTWGSFTRTGLRLETVHQEPVPRARASVKPLLNQRQRQKCLTWGKEKKYWTFAKWSEVLSSDESKGLLLSEKTLSFSLKCQIQHTQHIQYGHSYHYADVS</sequence>
<protein>
    <recommendedName>
        <fullName evidence="3">HTH psq-type domain-containing protein</fullName>
    </recommendedName>
</protein>
<reference evidence="1 2" key="1">
    <citation type="submission" date="2020-02" db="EMBL/GenBank/DDBJ databases">
        <title>Esox lucius (northern pike) genome, fEsoLuc1, primary haplotype.</title>
        <authorList>
            <person name="Myers G."/>
            <person name="Karagic N."/>
            <person name="Meyer A."/>
            <person name="Pippel M."/>
            <person name="Reichard M."/>
            <person name="Winkler S."/>
            <person name="Tracey A."/>
            <person name="Sims Y."/>
            <person name="Howe K."/>
            <person name="Rhie A."/>
            <person name="Formenti G."/>
            <person name="Durbin R."/>
            <person name="Fedrigo O."/>
            <person name="Jarvis E.D."/>
        </authorList>
    </citation>
    <scope>NUCLEOTIDE SEQUENCE [LARGE SCALE GENOMIC DNA]</scope>
</reference>
<dbReference type="AlphaFoldDB" id="A0AAY5KU12"/>
<reference evidence="1" key="3">
    <citation type="submission" date="2025-09" db="UniProtKB">
        <authorList>
            <consortium name="Ensembl"/>
        </authorList>
    </citation>
    <scope>IDENTIFICATION</scope>
</reference>
<organism evidence="1 2">
    <name type="scientific">Esox lucius</name>
    <name type="common">Northern pike</name>
    <dbReference type="NCBI Taxonomy" id="8010"/>
    <lineage>
        <taxon>Eukaryota</taxon>
        <taxon>Metazoa</taxon>
        <taxon>Chordata</taxon>
        <taxon>Craniata</taxon>
        <taxon>Vertebrata</taxon>
        <taxon>Euteleostomi</taxon>
        <taxon>Actinopterygii</taxon>
        <taxon>Neopterygii</taxon>
        <taxon>Teleostei</taxon>
        <taxon>Protacanthopterygii</taxon>
        <taxon>Esociformes</taxon>
        <taxon>Esocidae</taxon>
        <taxon>Esox</taxon>
    </lineage>
</organism>
<dbReference type="Proteomes" id="UP000265140">
    <property type="component" value="Chromosome 2"/>
</dbReference>
<accession>A0AAY5KU12</accession>
<dbReference type="Ensembl" id="ENSELUT00000091165.1">
    <property type="protein sequence ID" value="ENSELUP00000089997.1"/>
    <property type="gene ID" value="ENSELUG00000042789.1"/>
</dbReference>
<dbReference type="GeneTree" id="ENSGT01150000286933"/>
<keyword evidence="2" id="KW-1185">Reference proteome</keyword>